<organism evidence="2 3">
    <name type="scientific">Siminovitchia thermophila</name>
    <dbReference type="NCBI Taxonomy" id="1245522"/>
    <lineage>
        <taxon>Bacteria</taxon>
        <taxon>Bacillati</taxon>
        <taxon>Bacillota</taxon>
        <taxon>Bacilli</taxon>
        <taxon>Bacillales</taxon>
        <taxon>Bacillaceae</taxon>
        <taxon>Siminovitchia</taxon>
    </lineage>
</organism>
<evidence type="ECO:0000313" key="2">
    <source>
        <dbReference type="EMBL" id="MBM7716784.1"/>
    </source>
</evidence>
<name>A0ABS2RC89_9BACI</name>
<dbReference type="InterPro" id="IPR025953">
    <property type="entry name" value="YlbD_coat"/>
</dbReference>
<dbReference type="EMBL" id="JAFBFH010000032">
    <property type="protein sequence ID" value="MBM7716784.1"/>
    <property type="molecule type" value="Genomic_DNA"/>
</dbReference>
<reference evidence="2 3" key="1">
    <citation type="submission" date="2021-01" db="EMBL/GenBank/DDBJ databases">
        <title>Genomic Encyclopedia of Type Strains, Phase IV (KMG-IV): sequencing the most valuable type-strain genomes for metagenomic binning, comparative biology and taxonomic classification.</title>
        <authorList>
            <person name="Goeker M."/>
        </authorList>
    </citation>
    <scope>NUCLEOTIDE SEQUENCE [LARGE SCALE GENOMIC DNA]</scope>
    <source>
        <strain evidence="2 3">DSM 105453</strain>
    </source>
</reference>
<evidence type="ECO:0000256" key="1">
    <source>
        <dbReference type="SAM" id="MobiDB-lite"/>
    </source>
</evidence>
<dbReference type="RefSeq" id="WP_077111006.1">
    <property type="nucleotide sequence ID" value="NZ_JAFBFH010000032.1"/>
</dbReference>
<accession>A0ABS2RC89</accession>
<evidence type="ECO:0000313" key="3">
    <source>
        <dbReference type="Proteomes" id="UP000823485"/>
    </source>
</evidence>
<feature type="region of interest" description="Disordered" evidence="1">
    <location>
        <begin position="109"/>
        <end position="133"/>
    </location>
</feature>
<comment type="caution">
    <text evidence="2">The sequence shown here is derived from an EMBL/GenBank/DDBJ whole genome shotgun (WGS) entry which is preliminary data.</text>
</comment>
<protein>
    <submittedName>
        <fullName evidence="2">Cell fate (Sporulation/competence/biofilm development) regulator YlbF (YheA/YmcA/DUF963 family)</fullName>
    </submittedName>
</protein>
<dbReference type="Proteomes" id="UP000823485">
    <property type="component" value="Unassembled WGS sequence"/>
</dbReference>
<gene>
    <name evidence="2" type="ORF">JOC94_003808</name>
</gene>
<keyword evidence="3" id="KW-1185">Reference proteome</keyword>
<proteinExistence type="predicted"/>
<sequence>MTRKKLHPSVEQFKQFVREHPNLVKLVRAEESTWQELYEEWYLLGGDDPKWEKYKNGKTAEATETKDDVKKWFTQFSGLLKKMDANQMQYHIDNLSQAIGAIQGLLSQFQGSSQQQNDPAQEAPRDPFAFRKD</sequence>
<dbReference type="Pfam" id="PF14071">
    <property type="entry name" value="YlbD_coat"/>
    <property type="match status" value="1"/>
</dbReference>
<feature type="compositionally biased region" description="Basic and acidic residues" evidence="1">
    <location>
        <begin position="123"/>
        <end position="133"/>
    </location>
</feature>